<protein>
    <submittedName>
        <fullName evidence="2">Mobile element protein</fullName>
    </submittedName>
</protein>
<gene>
    <name evidence="2" type="ORF">DSOL_4333</name>
</gene>
<feature type="domain" description="Integrase catalytic" evidence="1">
    <location>
        <begin position="3"/>
        <end position="39"/>
    </location>
</feature>
<comment type="caution">
    <text evidence="2">The sequence shown here is derived from an EMBL/GenBank/DDBJ whole genome shotgun (WGS) entry which is preliminary data.</text>
</comment>
<dbReference type="EMBL" id="MLBF01000050">
    <property type="protein sequence ID" value="OLN27876.1"/>
    <property type="molecule type" value="Genomic_DNA"/>
</dbReference>
<evidence type="ECO:0000313" key="2">
    <source>
        <dbReference type="EMBL" id="OLN27876.1"/>
    </source>
</evidence>
<dbReference type="GO" id="GO:0015074">
    <property type="term" value="P:DNA integration"/>
    <property type="evidence" value="ECO:0007669"/>
    <property type="project" value="InterPro"/>
</dbReference>
<reference evidence="2 3" key="1">
    <citation type="submission" date="2016-09" db="EMBL/GenBank/DDBJ databases">
        <title>Complete genome of Desulfosporosinus sp. OL.</title>
        <authorList>
            <person name="Mardanov A."/>
            <person name="Beletsky A."/>
            <person name="Panova A."/>
            <person name="Karnachuk O."/>
            <person name="Ravin N."/>
        </authorList>
    </citation>
    <scope>NUCLEOTIDE SEQUENCE [LARGE SCALE GENOMIC DNA]</scope>
    <source>
        <strain evidence="2 3">OL</strain>
    </source>
</reference>
<accession>A0A1Q8QKL3</accession>
<name>A0A1Q8QKL3_9FIRM</name>
<dbReference type="AlphaFoldDB" id="A0A1Q8QKL3"/>
<organism evidence="2 3">
    <name type="scientific">Desulfosporosinus metallidurans</name>
    <dbReference type="NCBI Taxonomy" id="1888891"/>
    <lineage>
        <taxon>Bacteria</taxon>
        <taxon>Bacillati</taxon>
        <taxon>Bacillota</taxon>
        <taxon>Clostridia</taxon>
        <taxon>Eubacteriales</taxon>
        <taxon>Desulfitobacteriaceae</taxon>
        <taxon>Desulfosporosinus</taxon>
    </lineage>
</organism>
<proteinExistence type="predicted"/>
<dbReference type="Pfam" id="PF13333">
    <property type="entry name" value="rve_2"/>
    <property type="match status" value="1"/>
</dbReference>
<sequence>MATDEEARRDIFWYIECFHNRKRRHQALGNMTPEAFEQMYYKDLAAH</sequence>
<keyword evidence="3" id="KW-1185">Reference proteome</keyword>
<dbReference type="Proteomes" id="UP000186102">
    <property type="component" value="Unassembled WGS sequence"/>
</dbReference>
<evidence type="ECO:0000259" key="1">
    <source>
        <dbReference type="Pfam" id="PF13333"/>
    </source>
</evidence>
<dbReference type="InterPro" id="IPR001584">
    <property type="entry name" value="Integrase_cat-core"/>
</dbReference>
<evidence type="ECO:0000313" key="3">
    <source>
        <dbReference type="Proteomes" id="UP000186102"/>
    </source>
</evidence>